<sequence length="244" mass="27523">MVRKTSKWSHLVQLLKENPGYKGIRLIPKLTEHHLNPEKLNKMKVKFASQVFSRTVASNMVYLADKGILPTECIETADLLLFMDNVFDSVNGSHAKNKNAKPLLGPVTLTSAHIKIWTEAKRVFNSMEFVTPASRKCLERKQRLQTGGGPPAATDPPTGDDTAVWLPHEFTIDSNEFDSDNQLLNDNKREEPELPIIVLNSPLLCDNAEPEIEMMSQPGTSTKTERSVQSLWMTDRGHQQITYR</sequence>
<feature type="domain" description="Transposable element P transposase-like GTP-binding insertion" evidence="1">
    <location>
        <begin position="4"/>
        <end position="101"/>
    </location>
</feature>
<gene>
    <name evidence="2" type="ORF">EEDITHA_LOCUS5016</name>
</gene>
<keyword evidence="3" id="KW-1185">Reference proteome</keyword>
<reference evidence="2" key="1">
    <citation type="submission" date="2022-03" db="EMBL/GenBank/DDBJ databases">
        <authorList>
            <person name="Tunstrom K."/>
        </authorList>
    </citation>
    <scope>NUCLEOTIDE SEQUENCE</scope>
</reference>
<evidence type="ECO:0000313" key="2">
    <source>
        <dbReference type="EMBL" id="CAH2088903.1"/>
    </source>
</evidence>
<evidence type="ECO:0000259" key="1">
    <source>
        <dbReference type="Pfam" id="PF21788"/>
    </source>
</evidence>
<dbReference type="InterPro" id="IPR048366">
    <property type="entry name" value="TNP-like_GBD"/>
</dbReference>
<proteinExistence type="predicted"/>
<dbReference type="Proteomes" id="UP001153954">
    <property type="component" value="Unassembled WGS sequence"/>
</dbReference>
<organism evidence="2 3">
    <name type="scientific">Euphydryas editha</name>
    <name type="common">Edith's checkerspot</name>
    <dbReference type="NCBI Taxonomy" id="104508"/>
    <lineage>
        <taxon>Eukaryota</taxon>
        <taxon>Metazoa</taxon>
        <taxon>Ecdysozoa</taxon>
        <taxon>Arthropoda</taxon>
        <taxon>Hexapoda</taxon>
        <taxon>Insecta</taxon>
        <taxon>Pterygota</taxon>
        <taxon>Neoptera</taxon>
        <taxon>Endopterygota</taxon>
        <taxon>Lepidoptera</taxon>
        <taxon>Glossata</taxon>
        <taxon>Ditrysia</taxon>
        <taxon>Papilionoidea</taxon>
        <taxon>Nymphalidae</taxon>
        <taxon>Nymphalinae</taxon>
        <taxon>Euphydryas</taxon>
    </lineage>
</organism>
<comment type="caution">
    <text evidence="2">The sequence shown here is derived from an EMBL/GenBank/DDBJ whole genome shotgun (WGS) entry which is preliminary data.</text>
</comment>
<dbReference type="Pfam" id="PF21788">
    <property type="entry name" value="TNP-like_GBD"/>
    <property type="match status" value="1"/>
</dbReference>
<accession>A0AAU9TPE6</accession>
<dbReference type="EMBL" id="CAKOGL010000007">
    <property type="protein sequence ID" value="CAH2088903.1"/>
    <property type="molecule type" value="Genomic_DNA"/>
</dbReference>
<name>A0AAU9TPE6_EUPED</name>
<evidence type="ECO:0000313" key="3">
    <source>
        <dbReference type="Proteomes" id="UP001153954"/>
    </source>
</evidence>
<protein>
    <recommendedName>
        <fullName evidence="1">Transposable element P transposase-like GTP-binding insertion domain-containing protein</fullName>
    </recommendedName>
</protein>
<dbReference type="AlphaFoldDB" id="A0AAU9TPE6"/>